<name>A0A939QHG7_9MICO</name>
<keyword evidence="3" id="KW-1185">Reference proteome</keyword>
<proteinExistence type="predicted"/>
<accession>A0A939QHG7</accession>
<keyword evidence="1" id="KW-0472">Membrane</keyword>
<comment type="caution">
    <text evidence="2">The sequence shown here is derived from an EMBL/GenBank/DDBJ whole genome shotgun (WGS) entry which is preliminary data.</text>
</comment>
<dbReference type="AlphaFoldDB" id="A0A939QHG7"/>
<sequence length="258" mass="27729">MSNGGTPLDAPVVRRIRVLTVLAWMAGALVAVFTAWGALDDLGVLEGTPIELFRPDDPDAYPWERAEPRELAIADDGAIEVPAGGGVIHVPTDREGRIQQLVAGEGFDGWIDVSLTPPGESPENDEYFWPDSIGYMSSAGDQVFLLPRADAAELEVWIEADEDAVLRLDPIDARRLTAASSGEGDALLLYEGDHLSARVVHRGDGIFFVDTFTPAGDGPSVTESGSIDQRFSWDEGPILIRIETDGAWTIEIDGETAG</sequence>
<organism evidence="2 3">
    <name type="scientific">Microbacterium stercoris</name>
    <dbReference type="NCBI Taxonomy" id="2820289"/>
    <lineage>
        <taxon>Bacteria</taxon>
        <taxon>Bacillati</taxon>
        <taxon>Actinomycetota</taxon>
        <taxon>Actinomycetes</taxon>
        <taxon>Micrococcales</taxon>
        <taxon>Microbacteriaceae</taxon>
        <taxon>Microbacterium</taxon>
    </lineage>
</organism>
<evidence type="ECO:0000313" key="3">
    <source>
        <dbReference type="Proteomes" id="UP000680132"/>
    </source>
</evidence>
<reference evidence="2" key="1">
    <citation type="submission" date="2021-03" db="EMBL/GenBank/DDBJ databases">
        <title>Microbacterium sp. nov., a novel actinobacterium isolated from cow dung.</title>
        <authorList>
            <person name="Zhang L."/>
        </authorList>
    </citation>
    <scope>NUCLEOTIDE SEQUENCE</scope>
    <source>
        <strain evidence="2">NEAU-LLB</strain>
    </source>
</reference>
<evidence type="ECO:0000313" key="2">
    <source>
        <dbReference type="EMBL" id="MBO3662120.1"/>
    </source>
</evidence>
<dbReference type="EMBL" id="JAGFOA010000001">
    <property type="protein sequence ID" value="MBO3662120.1"/>
    <property type="molecule type" value="Genomic_DNA"/>
</dbReference>
<dbReference type="RefSeq" id="WP_208499693.1">
    <property type="nucleotide sequence ID" value="NZ_JAGFOA010000001.1"/>
</dbReference>
<protein>
    <submittedName>
        <fullName evidence="2">Uncharacterized protein</fullName>
    </submittedName>
</protein>
<feature type="transmembrane region" description="Helical" evidence="1">
    <location>
        <begin position="21"/>
        <end position="39"/>
    </location>
</feature>
<keyword evidence="1" id="KW-1133">Transmembrane helix</keyword>
<gene>
    <name evidence="2" type="ORF">J5V96_01185</name>
</gene>
<evidence type="ECO:0000256" key="1">
    <source>
        <dbReference type="SAM" id="Phobius"/>
    </source>
</evidence>
<dbReference type="Proteomes" id="UP000680132">
    <property type="component" value="Unassembled WGS sequence"/>
</dbReference>
<keyword evidence="1" id="KW-0812">Transmembrane</keyword>